<dbReference type="InterPro" id="IPR006054">
    <property type="entry name" value="DnaQ"/>
</dbReference>
<keyword evidence="9 17" id="KW-0479">Metal-binding</keyword>
<dbReference type="Pfam" id="PF00929">
    <property type="entry name" value="RNase_T"/>
    <property type="match status" value="1"/>
</dbReference>
<dbReference type="PANTHER" id="PTHR30231">
    <property type="entry name" value="DNA POLYMERASE III SUBUNIT EPSILON"/>
    <property type="match status" value="1"/>
</dbReference>
<comment type="subunit">
    <text evidence="17">DNA polymerase III contains a core (composed of alpha, epsilon and theta chains) that associates with a tau subunit. This core dimerizes to form the POLIII' complex. PolIII' associates with the gamma complex (composed of gamma, delta, delta', psi and chi chains) and with the beta chain to form the complete DNA polymerase III complex.</text>
</comment>
<dbReference type="Proteomes" id="UP001055057">
    <property type="component" value="Unassembled WGS sequence"/>
</dbReference>
<dbReference type="Gene3D" id="3.30.420.10">
    <property type="entry name" value="Ribonuclease H-like superfamily/Ribonuclease H"/>
    <property type="match status" value="1"/>
</dbReference>
<comment type="cofactor">
    <cofactor evidence="1 17">
        <name>Mn(2+)</name>
        <dbReference type="ChEBI" id="CHEBI:29035"/>
    </cofactor>
</comment>
<keyword evidence="8 17" id="KW-0540">Nuclease</keyword>
<evidence type="ECO:0000313" key="20">
    <source>
        <dbReference type="Proteomes" id="UP001055057"/>
    </source>
</evidence>
<evidence type="ECO:0000259" key="18">
    <source>
        <dbReference type="SMART" id="SM00479"/>
    </source>
</evidence>
<dbReference type="NCBIfam" id="TIGR01406">
    <property type="entry name" value="dnaQ_proteo"/>
    <property type="match status" value="1"/>
</dbReference>
<dbReference type="InterPro" id="IPR012337">
    <property type="entry name" value="RNaseH-like_sf"/>
</dbReference>
<evidence type="ECO:0000256" key="12">
    <source>
        <dbReference type="ARBA" id="ARBA00022842"/>
    </source>
</evidence>
<evidence type="ECO:0000256" key="1">
    <source>
        <dbReference type="ARBA" id="ARBA00001936"/>
    </source>
</evidence>
<evidence type="ECO:0000256" key="13">
    <source>
        <dbReference type="ARBA" id="ARBA00022932"/>
    </source>
</evidence>
<reference evidence="19" key="1">
    <citation type="journal article" date="2021" name="Front. Microbiol.">
        <title>Comprehensive Comparative Genomics and Phenotyping of Methylobacterium Species.</title>
        <authorList>
            <person name="Alessa O."/>
            <person name="Ogura Y."/>
            <person name="Fujitani Y."/>
            <person name="Takami H."/>
            <person name="Hayashi T."/>
            <person name="Sahin N."/>
            <person name="Tani A."/>
        </authorList>
    </citation>
    <scope>NUCLEOTIDE SEQUENCE</scope>
    <source>
        <strain evidence="19">DSM 23632</strain>
    </source>
</reference>
<keyword evidence="7 17" id="KW-0235">DNA replication</keyword>
<dbReference type="SUPFAM" id="SSF53098">
    <property type="entry name" value="Ribonuclease H-like"/>
    <property type="match status" value="1"/>
</dbReference>
<evidence type="ECO:0000256" key="3">
    <source>
        <dbReference type="ARBA" id="ARBA00012417"/>
    </source>
</evidence>
<accession>A0ABQ4TVI3</accession>
<reference evidence="19" key="2">
    <citation type="submission" date="2021-08" db="EMBL/GenBank/DDBJ databases">
        <authorList>
            <person name="Tani A."/>
            <person name="Ola A."/>
            <person name="Ogura Y."/>
            <person name="Katsura K."/>
            <person name="Hayashi T."/>
        </authorList>
    </citation>
    <scope>NUCLEOTIDE SEQUENCE</scope>
    <source>
        <strain evidence="19">DSM 23632</strain>
    </source>
</reference>
<dbReference type="InterPro" id="IPR013520">
    <property type="entry name" value="Ribonucl_H"/>
</dbReference>
<dbReference type="SMART" id="SM00479">
    <property type="entry name" value="EXOIII"/>
    <property type="match status" value="1"/>
</dbReference>
<dbReference type="InterPro" id="IPR006309">
    <property type="entry name" value="DnaQ_proteo"/>
</dbReference>
<keyword evidence="14 17" id="KW-0464">Manganese</keyword>
<comment type="caution">
    <text evidence="19">The sequence shown here is derived from an EMBL/GenBank/DDBJ whole genome shotgun (WGS) entry which is preliminary data.</text>
</comment>
<evidence type="ECO:0000256" key="17">
    <source>
        <dbReference type="RuleBase" id="RU364087"/>
    </source>
</evidence>
<keyword evidence="10 17" id="KW-0378">Hydrolase</keyword>
<keyword evidence="5 17" id="KW-0808">Transferase</keyword>
<dbReference type="EMBL" id="BPRB01000057">
    <property type="protein sequence ID" value="GJE58929.1"/>
    <property type="molecule type" value="Genomic_DNA"/>
</dbReference>
<evidence type="ECO:0000256" key="15">
    <source>
        <dbReference type="ARBA" id="ARBA00025483"/>
    </source>
</evidence>
<proteinExistence type="predicted"/>
<gene>
    <name evidence="17 19" type="primary">dnaQ</name>
    <name evidence="19" type="ORF">MPOCJGCO_1014</name>
</gene>
<evidence type="ECO:0000256" key="7">
    <source>
        <dbReference type="ARBA" id="ARBA00022705"/>
    </source>
</evidence>
<evidence type="ECO:0000256" key="2">
    <source>
        <dbReference type="ARBA" id="ARBA00001946"/>
    </source>
</evidence>
<keyword evidence="13 17" id="KW-0239">DNA-directed DNA polymerase</keyword>
<evidence type="ECO:0000313" key="19">
    <source>
        <dbReference type="EMBL" id="GJE58929.1"/>
    </source>
</evidence>
<keyword evidence="12 17" id="KW-0460">Magnesium</keyword>
<evidence type="ECO:0000256" key="5">
    <source>
        <dbReference type="ARBA" id="ARBA00022679"/>
    </source>
</evidence>
<dbReference type="InterPro" id="IPR036397">
    <property type="entry name" value="RNaseH_sf"/>
</dbReference>
<dbReference type="PANTHER" id="PTHR30231:SF41">
    <property type="entry name" value="DNA POLYMERASE III SUBUNIT EPSILON"/>
    <property type="match status" value="1"/>
</dbReference>
<evidence type="ECO:0000256" key="16">
    <source>
        <dbReference type="ARBA" id="ARBA00049244"/>
    </source>
</evidence>
<evidence type="ECO:0000256" key="10">
    <source>
        <dbReference type="ARBA" id="ARBA00022801"/>
    </source>
</evidence>
<evidence type="ECO:0000256" key="9">
    <source>
        <dbReference type="ARBA" id="ARBA00022723"/>
    </source>
</evidence>
<comment type="catalytic activity">
    <reaction evidence="16 17">
        <text>DNA(n) + a 2'-deoxyribonucleoside 5'-triphosphate = DNA(n+1) + diphosphate</text>
        <dbReference type="Rhea" id="RHEA:22508"/>
        <dbReference type="Rhea" id="RHEA-COMP:17339"/>
        <dbReference type="Rhea" id="RHEA-COMP:17340"/>
        <dbReference type="ChEBI" id="CHEBI:33019"/>
        <dbReference type="ChEBI" id="CHEBI:61560"/>
        <dbReference type="ChEBI" id="CHEBI:173112"/>
        <dbReference type="EC" id="2.7.7.7"/>
    </reaction>
</comment>
<evidence type="ECO:0000256" key="11">
    <source>
        <dbReference type="ARBA" id="ARBA00022839"/>
    </source>
</evidence>
<evidence type="ECO:0000256" key="8">
    <source>
        <dbReference type="ARBA" id="ARBA00022722"/>
    </source>
</evidence>
<keyword evidence="11 17" id="KW-0269">Exonuclease</keyword>
<organism evidence="19 20">
    <name type="scientific">Methylobacterium trifolii</name>
    <dbReference type="NCBI Taxonomy" id="1003092"/>
    <lineage>
        <taxon>Bacteria</taxon>
        <taxon>Pseudomonadati</taxon>
        <taxon>Pseudomonadota</taxon>
        <taxon>Alphaproteobacteria</taxon>
        <taxon>Hyphomicrobiales</taxon>
        <taxon>Methylobacteriaceae</taxon>
        <taxon>Methylobacterium</taxon>
    </lineage>
</organism>
<feature type="domain" description="Exonuclease" evidence="18">
    <location>
        <begin position="3"/>
        <end position="176"/>
    </location>
</feature>
<dbReference type="NCBIfam" id="NF004316">
    <property type="entry name" value="PRK05711.1"/>
    <property type="match status" value="1"/>
</dbReference>
<evidence type="ECO:0000256" key="6">
    <source>
        <dbReference type="ARBA" id="ARBA00022695"/>
    </source>
</evidence>
<dbReference type="CDD" id="cd06131">
    <property type="entry name" value="DNA_pol_III_epsilon_Ecoli_like"/>
    <property type="match status" value="1"/>
</dbReference>
<comment type="cofactor">
    <cofactor evidence="2 17">
        <name>Mg(2+)</name>
        <dbReference type="ChEBI" id="CHEBI:18420"/>
    </cofactor>
</comment>
<evidence type="ECO:0000256" key="14">
    <source>
        <dbReference type="ARBA" id="ARBA00023211"/>
    </source>
</evidence>
<name>A0ABQ4TVI3_9HYPH</name>
<dbReference type="RefSeq" id="WP_238181524.1">
    <property type="nucleotide sequence ID" value="NZ_BPRB01000057.1"/>
</dbReference>
<keyword evidence="6 17" id="KW-0548">Nucleotidyltransferase</keyword>
<comment type="function">
    <text evidence="15 17">DNA polymerase III is a complex, multichain enzyme responsible for most of the replicative synthesis in bacteria. The epsilon subunit contain the editing function and is a proofreading 3'-5' exonuclease.</text>
</comment>
<keyword evidence="20" id="KW-1185">Reference proteome</keyword>
<sequence length="238" mass="25253">MLREIVLDTETTGTDAKNGDRLIEIGCVELFNHIPSGKTFHRYVNPQRAVSEGAFAVHGLSDAFLSDKPAFSAIAADLLAFCGDARLVIHNAPFDVGFLNMEYARLGAQAPKPIALEAVVDTLPMARRKHPGAPNNLDALCSRYGIDTTRRTKHGALLDAQILAEVYIELLGGKQASLGLGAVAATAVSLAGEEAAALGPRVSRARLTEAERARHDAFRAGLGPSPVWADYVGEDAAP</sequence>
<dbReference type="NCBIfam" id="TIGR00573">
    <property type="entry name" value="dnaq"/>
    <property type="match status" value="1"/>
</dbReference>
<protein>
    <recommendedName>
        <fullName evidence="4 17">DNA polymerase III subunit epsilon</fullName>
        <ecNumber evidence="3 17">2.7.7.7</ecNumber>
    </recommendedName>
</protein>
<evidence type="ECO:0000256" key="4">
    <source>
        <dbReference type="ARBA" id="ARBA00020352"/>
    </source>
</evidence>
<dbReference type="EC" id="2.7.7.7" evidence="3 17"/>